<feature type="transmembrane region" description="Helical" evidence="2">
    <location>
        <begin position="2317"/>
        <end position="2338"/>
    </location>
</feature>
<name>Q22PC7_TETTS</name>
<feature type="region of interest" description="Disordered" evidence="1">
    <location>
        <begin position="2622"/>
        <end position="2671"/>
    </location>
</feature>
<proteinExistence type="predicted"/>
<dbReference type="EMBL" id="GG662855">
    <property type="protein sequence ID" value="EAR87182.2"/>
    <property type="molecule type" value="Genomic_DNA"/>
</dbReference>
<dbReference type="RefSeq" id="XP_001007427.2">
    <property type="nucleotide sequence ID" value="XM_001007427.2"/>
</dbReference>
<feature type="chain" id="PRO_5004201098" evidence="3">
    <location>
        <begin position="23"/>
        <end position="2671"/>
    </location>
</feature>
<evidence type="ECO:0000256" key="3">
    <source>
        <dbReference type="SAM" id="SignalP"/>
    </source>
</evidence>
<protein>
    <submittedName>
        <fullName evidence="4">Transmembrane protein, putative</fullName>
    </submittedName>
</protein>
<feature type="transmembrane region" description="Helical" evidence="2">
    <location>
        <begin position="2372"/>
        <end position="2392"/>
    </location>
</feature>
<feature type="transmembrane region" description="Helical" evidence="2">
    <location>
        <begin position="2145"/>
        <end position="2173"/>
    </location>
</feature>
<dbReference type="eggNOG" id="ENOG502R2EU">
    <property type="taxonomic scope" value="Eukaryota"/>
</dbReference>
<dbReference type="SUPFAM" id="SSF50998">
    <property type="entry name" value="Quinoprotein alcohol dehydrogenase-like"/>
    <property type="match status" value="1"/>
</dbReference>
<keyword evidence="2" id="KW-1133">Transmembrane helix</keyword>
<dbReference type="PANTHER" id="PTHR11319:SF35">
    <property type="entry name" value="OUTER MEMBRANE PROTEIN PMPC-RELATED"/>
    <property type="match status" value="1"/>
</dbReference>
<evidence type="ECO:0000313" key="4">
    <source>
        <dbReference type="EMBL" id="EAR87182.2"/>
    </source>
</evidence>
<dbReference type="KEGG" id="tet:TTHERM_00363160"/>
<feature type="transmembrane region" description="Helical" evidence="2">
    <location>
        <begin position="2185"/>
        <end position="2203"/>
    </location>
</feature>
<gene>
    <name evidence="4" type="ORF">TTHERM_00363160</name>
</gene>
<keyword evidence="2 4" id="KW-0812">Transmembrane</keyword>
<evidence type="ECO:0000256" key="2">
    <source>
        <dbReference type="SAM" id="Phobius"/>
    </source>
</evidence>
<feature type="signal peptide" evidence="3">
    <location>
        <begin position="1"/>
        <end position="22"/>
    </location>
</feature>
<dbReference type="PANTHER" id="PTHR11319">
    <property type="entry name" value="G PROTEIN-COUPLED RECEPTOR-RELATED"/>
    <property type="match status" value="1"/>
</dbReference>
<reference evidence="5" key="1">
    <citation type="journal article" date="2006" name="PLoS Biol.">
        <title>Macronuclear genome sequence of the ciliate Tetrahymena thermophila, a model eukaryote.</title>
        <authorList>
            <person name="Eisen J.A."/>
            <person name="Coyne R.S."/>
            <person name="Wu M."/>
            <person name="Wu D."/>
            <person name="Thiagarajan M."/>
            <person name="Wortman J.R."/>
            <person name="Badger J.H."/>
            <person name="Ren Q."/>
            <person name="Amedeo P."/>
            <person name="Jones K.M."/>
            <person name="Tallon L.J."/>
            <person name="Delcher A.L."/>
            <person name="Salzberg S.L."/>
            <person name="Silva J.C."/>
            <person name="Haas B.J."/>
            <person name="Majoros W.H."/>
            <person name="Farzad M."/>
            <person name="Carlton J.M."/>
            <person name="Smith R.K. Jr."/>
            <person name="Garg J."/>
            <person name="Pearlman R.E."/>
            <person name="Karrer K.M."/>
            <person name="Sun L."/>
            <person name="Manning G."/>
            <person name="Elde N.C."/>
            <person name="Turkewitz A.P."/>
            <person name="Asai D.J."/>
            <person name="Wilkes D.E."/>
            <person name="Wang Y."/>
            <person name="Cai H."/>
            <person name="Collins K."/>
            <person name="Stewart B.A."/>
            <person name="Lee S.R."/>
            <person name="Wilamowska K."/>
            <person name="Weinberg Z."/>
            <person name="Ruzzo W.L."/>
            <person name="Wloga D."/>
            <person name="Gaertig J."/>
            <person name="Frankel J."/>
            <person name="Tsao C.-C."/>
            <person name="Gorovsky M.A."/>
            <person name="Keeling P.J."/>
            <person name="Waller R.F."/>
            <person name="Patron N.J."/>
            <person name="Cherry J.M."/>
            <person name="Stover N.A."/>
            <person name="Krieger C.J."/>
            <person name="del Toro C."/>
            <person name="Ryder H.F."/>
            <person name="Williamson S.C."/>
            <person name="Barbeau R.A."/>
            <person name="Hamilton E.P."/>
            <person name="Orias E."/>
        </authorList>
    </citation>
    <scope>NUCLEOTIDE SEQUENCE [LARGE SCALE GENOMIC DNA]</scope>
    <source>
        <strain evidence="5">SB210</strain>
    </source>
</reference>
<feature type="transmembrane region" description="Helical" evidence="2">
    <location>
        <begin position="2239"/>
        <end position="2265"/>
    </location>
</feature>
<feature type="compositionally biased region" description="Basic and acidic residues" evidence="1">
    <location>
        <begin position="2638"/>
        <end position="2662"/>
    </location>
</feature>
<dbReference type="SUPFAM" id="SSF51126">
    <property type="entry name" value="Pectin lyase-like"/>
    <property type="match status" value="1"/>
</dbReference>
<dbReference type="InterPro" id="IPR011047">
    <property type="entry name" value="Quinoprotein_ADH-like_sf"/>
</dbReference>
<dbReference type="HOGENOM" id="CLU_001085_1_0_1"/>
<organism evidence="4 5">
    <name type="scientific">Tetrahymena thermophila (strain SB210)</name>
    <dbReference type="NCBI Taxonomy" id="312017"/>
    <lineage>
        <taxon>Eukaryota</taxon>
        <taxon>Sar</taxon>
        <taxon>Alveolata</taxon>
        <taxon>Ciliophora</taxon>
        <taxon>Intramacronucleata</taxon>
        <taxon>Oligohymenophorea</taxon>
        <taxon>Hymenostomatida</taxon>
        <taxon>Tetrahymenina</taxon>
        <taxon>Tetrahymenidae</taxon>
        <taxon>Tetrahymena</taxon>
    </lineage>
</organism>
<dbReference type="InParanoid" id="Q22PC7"/>
<accession>Q22PC7</accession>
<keyword evidence="2" id="KW-0472">Membrane</keyword>
<dbReference type="GeneID" id="7842395"/>
<sequence>MNFSKINSFLLSLITLINFIFCGQCPLLQTYENPQKYQGFVVKNYLRIPQTNVLVINTIFQQNQDSSIVYYNDMSSSSGEIINVIKPDYVIIEMLYNSQIDQIVISNYDNLIFADPYTLKALSSFSIPNLMTIQFIKGTNYILITNYFNQLQIFDFIQQQVVLLMDNTSQLLVFPDNQWLYQYYSDLYTLKNGDNIIVTTNDMGVIAWGIDLKQLNYTFYGYIQDSLVYAEKDGYKSFTKHPTEDILFMAGKYLEITAVKIIDAKQGLYKTLFKTSLYNYQFLDVLTNIEFVYFNYNGLPYPCLWVGEEQYIYYAYVSFNSDFSSAYITNYGWNDVKSYYRWYKIEENTVFFISSLYYITIFNYQTFQFSYNLYVYGNNYCRRFIRQQQGQTDRFILLDNNVLLLYDRGNFGMYNVNTQKPTLSIGHLQTFSTFYQIKNIFDWYFVKASTVVNGQTQSLALIFPIYPLNQHEYTSNITSSFGLQWYNVNLNLDPYFLNGKVWVAVAFPHKAKTENYLFQLINCLSTTERYNLTSNQTDVTSIQTAFAISSLQNANNQELIGVDNAGTIYTWDLSQPTIPFKSSINFSICTNSVIGEVFYYQNSKYLIISCSNNNVYSFNLATGSYQLLSKLSSQPLALRAFSQPQLVAIGDQNQGIALIYKFNTTSLQFDFFLQLQSKKVQDKIIFIEMLNDYTIWVQFGLSNLFYSIQDCLSDSKLCTQCTQSYSFQATNKYDQSGVYGIGTTNKPFTTSDNFLTAMIKAQYYKQMVNGVSDMSVNIVIQPGFLLNLNPNLMNFDFNKIIQLTFQSSQPGTYASLEYQNTLNLQNYYQINIQDIIIYYGLDTEQNNCGLIFQNIQQGVFINNIQQFTLLSTSIPKSCQSIFVEQTQLTILKYEIVEEDFTNHQSVINTFNSTQIQLFNVSIINSTLGQSFSYLQQQSDIQVNIQNITLSGNSCSDNANQDDNIISVLFSAGQYTVNNMLVSGNTFCKKSFFSTVTTLTQANQVFSFSNVIVQNNVFQARTTYIFFDAFYSMKASPSHELDLNGVSFVNNHLFQQSSEDLNTAQYFQTSKIAKIQIQNTNLTDHFDIQLGLIENANSIQIDTFYCQNDDEYLAKIPSKITAGCLQMKEIQQANFNQIQVTKKKSQDSNLIKIQNSEVQQANLTITNGMFSDLQLYQNSVNTEAIPLYIVSGYDIQVVLDNCTFQNIFLKSIQYTLTFSSTALYILNYVGSITIKNSQFQNSYSNSLYGFAYIQTYTLTIDNVSFNNSTFTNDNSLSLFNSQGSMINAKAQNITIMKTNFTKATASKGAFLYLVSFGEIFYLNFTNTMFSEGYASLDGGAVFIDDGGQILQMNCQNCQFSNIYTLFGSASTIASQKYAEQQVNQQNTISFQGGYIKNVKGIADSYFIDVNNAGIQFQNINQILSEDFSSNSMAHSQFINRAKNPQQSTLVNLLNSNLVINKCNITNIYIESQSATFPLLINSQNSSVKISNSQILNSTFTTSMIYSSQSQLDFSQLTVQNVSQKFSQSRLIQQDIYQTPQAISSSLIVTTQSIIKVYQGSLFSNIQCNTNCNGGAFQVSQGTLNIENTVFQQIQSTFGGALFIQGINNTNQISNTQFLNCNSQSDGGAIYLTALQNDKFSLNLDQTTFNGNECNVRGGAMYISSEILNSAQQSVQMTNSKIINNKAGIGGGIYQQNLSVDTQKNNVLSSNVGQIYGSDEVSYPSQLRVSNIDSFLQLNNGVVDKDHIVINNFRSGANLSDIQFVLLNNKSEIVYPITSEDYNTFQIDVNIDQKTKDLSSYSVSENIFAKYDPLLKAFKFDNISITGLPGSSANIQFTSKQIYTLDQNTQTFIQNYTFNILIQFRLCGPGEQIAKLDQVTQCQICPVNYYSFDVSNCQECPQGATCNGGTNVVANAGYWRKTNISNIIIDCSNLPDNCVGGSFGNNICYEGHIGALCEECDIHGEHWGKPYAKSAKYSCTRCDQIKGNVWIVVLMTVWTLVSMCLAIKGDVDVLREKVAVLTIQKHMMMRRKTVSLTSKEKRQNFMTQKNRFSFSQIDNKYPTRTSIPQIPSQKSIGMQFKTDEDKSGIFIKMLTNYVQIVGSIATFNLSIPSGIFEFPQSVGQPLKQTMNSLDCALEELNASMPIIYLRLLFSLMIPVVYMILFLTCMLIYYLVKKCKKSKQEKQQFPWYILTTAIMFLIIYIQPDLVAQIIALLSCRQIGDTKYILSNVSFVCYTSQHYLYALSLVVPMLLVWVFILPGILFFLLRRNKENLESIEIKLKYGFLYKEYQNYAFYWEFVKMAEKLAIILALNFYSQSIVTKGILVFIVITAYGILSMMIHPYQESDINEIDVNSTNVCALTVLLGLFMYDNQFFYFVYTSLALIVIINLWFIFKILGKIISGYIPKIKAAIETIVEALSKKISFFKRYKKKEQQKKQMKPEVKQKYQALFKKILALKPQEKKKIFLNIIQMQIVESYKHIFGEHEDEEIHLVDKDKQQENQQPDKQLEVKQNLQQKSQRDSLNQKEISIEISPQINYRNTVEQLKISDTNNVNEIEMLKLDNNYTYQETKEEFTNRNINFDSNARLFNLKQRKNPEQNFNQLQIENKPSSNDNKLDQINYEGDSKDIIPNTQQNYSDSSHSKSEESEPIDHEQIELDMHEGDKNVTYLQNKN</sequence>
<evidence type="ECO:0000313" key="5">
    <source>
        <dbReference type="Proteomes" id="UP000009168"/>
    </source>
</evidence>
<dbReference type="Proteomes" id="UP000009168">
    <property type="component" value="Unassembled WGS sequence"/>
</dbReference>
<evidence type="ECO:0000256" key="1">
    <source>
        <dbReference type="SAM" id="MobiDB-lite"/>
    </source>
</evidence>
<keyword evidence="3" id="KW-0732">Signal</keyword>
<keyword evidence="5" id="KW-1185">Reference proteome</keyword>
<dbReference type="OrthoDB" id="77931at2759"/>
<dbReference type="InterPro" id="IPR011050">
    <property type="entry name" value="Pectin_lyase_fold/virulence"/>
</dbReference>